<gene>
    <name evidence="1" type="ORF">NG792_07835</name>
</gene>
<accession>A0ABT2N576</accession>
<reference evidence="1 2" key="1">
    <citation type="journal article" date="2022" name="Front. Microbiol.">
        <title>High genomic differentiation and limited gene flow indicate recent cryptic speciation within the genus Laspinema (cyanobacteria).</title>
        <authorList>
            <person name="Stanojkovic A."/>
            <person name="Skoupy S."/>
            <person name="Skaloud P."/>
            <person name="Dvorak P."/>
        </authorList>
    </citation>
    <scope>NUCLEOTIDE SEQUENCE [LARGE SCALE GENOMIC DNA]</scope>
    <source>
        <strain evidence="1 2">D3b</strain>
    </source>
</reference>
<sequence>MKPITLIHSGVAILIGATIGIVNIPSIVNSGKLAQVAVAAEPYPQADENGDYYIVNGQGSAYMPYEWEVVDPDPNGLNCRDMDHSSPRINDIYNFPIRTAFPTGERILSSGINPDDRGLPWLRVGSSFTRHPCFVRANSRFVRPIRPLPKPF</sequence>
<dbReference type="RefSeq" id="WP_261235072.1">
    <property type="nucleotide sequence ID" value="NZ_JAMXFA010000008.1"/>
</dbReference>
<organism evidence="1 2">
    <name type="scientific">Laspinema olomoucense D3b</name>
    <dbReference type="NCBI Taxonomy" id="2953688"/>
    <lineage>
        <taxon>Bacteria</taxon>
        <taxon>Bacillati</taxon>
        <taxon>Cyanobacteriota</taxon>
        <taxon>Cyanophyceae</taxon>
        <taxon>Oscillatoriophycideae</taxon>
        <taxon>Oscillatoriales</taxon>
        <taxon>Laspinemataceae</taxon>
        <taxon>Laspinema</taxon>
        <taxon>Laspinema olomoucense</taxon>
    </lineage>
</organism>
<proteinExistence type="predicted"/>
<evidence type="ECO:0000313" key="2">
    <source>
        <dbReference type="Proteomes" id="UP001525961"/>
    </source>
</evidence>
<dbReference type="EMBL" id="JAMXFA010000008">
    <property type="protein sequence ID" value="MCT7977611.1"/>
    <property type="molecule type" value="Genomic_DNA"/>
</dbReference>
<dbReference type="Proteomes" id="UP001525961">
    <property type="component" value="Unassembled WGS sequence"/>
</dbReference>
<keyword evidence="2" id="KW-1185">Reference proteome</keyword>
<name>A0ABT2N576_9CYAN</name>
<comment type="caution">
    <text evidence="1">The sequence shown here is derived from an EMBL/GenBank/DDBJ whole genome shotgun (WGS) entry which is preliminary data.</text>
</comment>
<protein>
    <submittedName>
        <fullName evidence="1">Uncharacterized protein</fullName>
    </submittedName>
</protein>
<evidence type="ECO:0000313" key="1">
    <source>
        <dbReference type="EMBL" id="MCT7977611.1"/>
    </source>
</evidence>